<dbReference type="GO" id="GO:0008610">
    <property type="term" value="P:lipid biosynthetic process"/>
    <property type="evidence" value="ECO:0007669"/>
    <property type="project" value="UniProtKB-ARBA"/>
</dbReference>
<organism evidence="10 11">
    <name type="scientific">Fontibacillus panacisegetis</name>
    <dbReference type="NCBI Taxonomy" id="670482"/>
    <lineage>
        <taxon>Bacteria</taxon>
        <taxon>Bacillati</taxon>
        <taxon>Bacillota</taxon>
        <taxon>Bacilli</taxon>
        <taxon>Bacillales</taxon>
        <taxon>Paenibacillaceae</taxon>
        <taxon>Fontibacillus</taxon>
    </lineage>
</organism>
<keyword evidence="8" id="KW-0511">Multifunctional enzyme</keyword>
<dbReference type="STRING" id="670482.SAMN04488542_1472"/>
<dbReference type="CDD" id="cd19543">
    <property type="entry name" value="DCL_NRPS"/>
    <property type="match status" value="1"/>
</dbReference>
<dbReference type="CDD" id="cd12117">
    <property type="entry name" value="A_NRPS_Srf_like"/>
    <property type="match status" value="2"/>
</dbReference>
<evidence type="ECO:0000256" key="6">
    <source>
        <dbReference type="ARBA" id="ARBA00022737"/>
    </source>
</evidence>
<comment type="cofactor">
    <cofactor evidence="1">
        <name>pantetheine 4'-phosphate</name>
        <dbReference type="ChEBI" id="CHEBI:47942"/>
    </cofactor>
</comment>
<dbReference type="Pfam" id="PF00668">
    <property type="entry name" value="Condensation"/>
    <property type="match status" value="3"/>
</dbReference>
<keyword evidence="6" id="KW-0677">Repeat</keyword>
<dbReference type="Proteomes" id="UP000198972">
    <property type="component" value="Unassembled WGS sequence"/>
</dbReference>
<dbReference type="FunFam" id="3.40.50.12780:FF:000012">
    <property type="entry name" value="Non-ribosomal peptide synthetase"/>
    <property type="match status" value="1"/>
</dbReference>
<dbReference type="GO" id="GO:0031177">
    <property type="term" value="F:phosphopantetheine binding"/>
    <property type="evidence" value="ECO:0007669"/>
    <property type="project" value="InterPro"/>
</dbReference>
<dbReference type="Gene3D" id="3.40.50.980">
    <property type="match status" value="4"/>
</dbReference>
<dbReference type="FunFam" id="3.40.50.980:FF:000001">
    <property type="entry name" value="Non-ribosomal peptide synthetase"/>
    <property type="match status" value="2"/>
</dbReference>
<dbReference type="FunFam" id="1.10.1200.10:FF:000005">
    <property type="entry name" value="Nonribosomal peptide synthetase 1"/>
    <property type="match status" value="2"/>
</dbReference>
<dbReference type="Gene3D" id="3.30.559.10">
    <property type="entry name" value="Chloramphenicol acetyltransferase-like domain"/>
    <property type="match status" value="3"/>
</dbReference>
<dbReference type="GO" id="GO:0044550">
    <property type="term" value="P:secondary metabolite biosynthetic process"/>
    <property type="evidence" value="ECO:0007669"/>
    <property type="project" value="UniProtKB-ARBA"/>
</dbReference>
<dbReference type="PANTHER" id="PTHR45527:SF1">
    <property type="entry name" value="FATTY ACID SYNTHASE"/>
    <property type="match status" value="1"/>
</dbReference>
<dbReference type="InterPro" id="IPR001242">
    <property type="entry name" value="Condensation_dom"/>
</dbReference>
<evidence type="ECO:0000256" key="7">
    <source>
        <dbReference type="ARBA" id="ARBA00023194"/>
    </source>
</evidence>
<feature type="domain" description="Carrier" evidence="9">
    <location>
        <begin position="966"/>
        <end position="1041"/>
    </location>
</feature>
<dbReference type="SUPFAM" id="SSF56801">
    <property type="entry name" value="Acetyl-CoA synthetase-like"/>
    <property type="match status" value="2"/>
</dbReference>
<keyword evidence="7" id="KW-0045">Antibiotic biosynthesis</keyword>
<dbReference type="Gene3D" id="3.30.559.30">
    <property type="entry name" value="Nonribosomal peptide synthetase, condensation domain"/>
    <property type="match status" value="3"/>
</dbReference>
<dbReference type="SUPFAM" id="SSF47336">
    <property type="entry name" value="ACP-like"/>
    <property type="match status" value="2"/>
</dbReference>
<dbReference type="InterPro" id="IPR000873">
    <property type="entry name" value="AMP-dep_synth/lig_dom"/>
</dbReference>
<dbReference type="SUPFAM" id="SSF52777">
    <property type="entry name" value="CoA-dependent acyltransferases"/>
    <property type="match status" value="6"/>
</dbReference>
<dbReference type="GO" id="GO:0017000">
    <property type="term" value="P:antibiotic biosynthetic process"/>
    <property type="evidence" value="ECO:0007669"/>
    <property type="project" value="UniProtKB-KW"/>
</dbReference>
<dbReference type="FunFam" id="2.30.38.10:FF:000001">
    <property type="entry name" value="Non-ribosomal peptide synthetase PvdI"/>
    <property type="match status" value="2"/>
</dbReference>
<dbReference type="InterPro" id="IPR023213">
    <property type="entry name" value="CAT-like_dom_sf"/>
</dbReference>
<dbReference type="NCBIfam" id="NF003417">
    <property type="entry name" value="PRK04813.1"/>
    <property type="match status" value="2"/>
</dbReference>
<reference evidence="10 11" key="1">
    <citation type="submission" date="2016-10" db="EMBL/GenBank/DDBJ databases">
        <authorList>
            <person name="de Groot N.N."/>
        </authorList>
    </citation>
    <scope>NUCLEOTIDE SEQUENCE [LARGE SCALE GENOMIC DNA]</scope>
    <source>
        <strain evidence="10 11">DSM 28129</strain>
    </source>
</reference>
<keyword evidence="5" id="KW-0436">Ligase</keyword>
<dbReference type="PROSITE" id="PS00455">
    <property type="entry name" value="AMP_BINDING"/>
    <property type="match status" value="2"/>
</dbReference>
<dbReference type="InterPro" id="IPR036736">
    <property type="entry name" value="ACP-like_sf"/>
</dbReference>
<dbReference type="InterPro" id="IPR009081">
    <property type="entry name" value="PP-bd_ACP"/>
</dbReference>
<dbReference type="SMART" id="SM00823">
    <property type="entry name" value="PKS_PP"/>
    <property type="match status" value="1"/>
</dbReference>
<dbReference type="NCBIfam" id="TIGR01733">
    <property type="entry name" value="AA-adenyl-dom"/>
    <property type="match status" value="2"/>
</dbReference>
<comment type="similarity">
    <text evidence="2">Belongs to the ATP-dependent AMP-binding enzyme family.</text>
</comment>
<evidence type="ECO:0000256" key="3">
    <source>
        <dbReference type="ARBA" id="ARBA00022450"/>
    </source>
</evidence>
<dbReference type="CDD" id="cd19534">
    <property type="entry name" value="E_NRPS"/>
    <property type="match status" value="1"/>
</dbReference>
<protein>
    <submittedName>
        <fullName evidence="10">Phosphopantetheine attachment site</fullName>
    </submittedName>
</protein>
<evidence type="ECO:0000256" key="8">
    <source>
        <dbReference type="ARBA" id="ARBA00023268"/>
    </source>
</evidence>
<dbReference type="Gene3D" id="2.30.38.10">
    <property type="entry name" value="Luciferase, Domain 3"/>
    <property type="match status" value="2"/>
</dbReference>
<keyword evidence="3" id="KW-0596">Phosphopantetheine</keyword>
<dbReference type="PANTHER" id="PTHR45527">
    <property type="entry name" value="NONRIBOSOMAL PEPTIDE SYNTHETASE"/>
    <property type="match status" value="1"/>
</dbReference>
<dbReference type="GO" id="GO:0005737">
    <property type="term" value="C:cytoplasm"/>
    <property type="evidence" value="ECO:0007669"/>
    <property type="project" value="TreeGrafter"/>
</dbReference>
<feature type="domain" description="Carrier" evidence="9">
    <location>
        <begin position="2020"/>
        <end position="2094"/>
    </location>
</feature>
<evidence type="ECO:0000256" key="4">
    <source>
        <dbReference type="ARBA" id="ARBA00022553"/>
    </source>
</evidence>
<evidence type="ECO:0000259" key="9">
    <source>
        <dbReference type="PROSITE" id="PS50075"/>
    </source>
</evidence>
<dbReference type="InterPro" id="IPR025110">
    <property type="entry name" value="AMP-bd_C"/>
</dbReference>
<dbReference type="RefSeq" id="WP_091236263.1">
    <property type="nucleotide sequence ID" value="NZ_FNBG01000047.1"/>
</dbReference>
<evidence type="ECO:0000313" key="10">
    <source>
        <dbReference type="EMBL" id="SDG48491.1"/>
    </source>
</evidence>
<sequence length="2579" mass="294210">MNNTNIERIYPLTSMQEGMLYHHLLDERSNSYFVQDIVRINGQLDVNIVETSLYLLAKKHAVLRTSIFYKNVKQPRQIVLKERPIGLVSIDISHLAPEERAESFEIIKREDLEKQFDLEKDVLMRVIVVKMAENEYKMIWSFHHIIMDGWCMSLVVKDFMQNYDALKNGVSIEELSREIEVSSRNIAKYEDYIKWLAAQNKDSALNYWAGTLVDYSQATGIEPMQIAEKVEKQVDGVKTMLSKETSEKVKKLTHQLNVTINTVVEAAWGILLQRYNGTNDAVFGKVVSGRNANIKGIEQTVGLFINTVPVRVDNKNDTNFIEIIKQLQEQAIESNLYDYCSLSEIQEQSNLKGKLIKTIIAFENYYVVNDSNEFGELSFEVESLREQTNYPITLVVYLEDTLCLEIMYNPSEYSEQEAEKVLANLSRIISVIAEAPDKKISEMEVLSEAEKNQILFDFNDTKTAYPNDKTIHELFEEQVRMTPHAEAVVCPNERLTYDQLDRRSNEIKAEMIRKGVREGEFIGIVSEKSVHMIAGILAILKCGCGYVPIDGDYPESRLRFMLEDCDINTILCGTKNMNHLERVRGQRQVIDIQGQYEEYKESYNGTAHDVAYVIYTSGSTGQPKGVVVEHQNVVRLVKNTNYMDFEGARILQTGALSFDAATFEIWGALLNGGMLCLLEADSITAGEKLSSTIQNQNINTMWMTTQLFNNLIDMDQQWLAGLRTLLIGGEKLSEKHVNKVLKHRQDLQFINSYGPTENTTFSVCLNITREYNNIPIGKPISNSTAYIMNGNTLSGIGMPGELCVGGDGVARGYLNRDELTQEKFVDNPYAKGERMYRTGDLARWLPDGNIEYLGRMDEQVKIRGYRIELGEIESVIRRQAEIRDVAVIAREDKSGDKYICAYVVSADQTKEVKLTSLKNELRRDLPEYMIPSYLVNVEQLPVTINGKLDRRALPDPEILGTREYAAPRNELEETLVNIFQEVLGLEQVSIHDSFFEIGGHSLKATRVVNLIESTVGVRLPLKTLFERTTVVELSEFLHQEQEHTYEAIPQAEKQAYYPMSSAQRRMYVIHELEDLGTVYNMPGVTKIEGELDLDKIKEIFQKLTQRHESLRTSFHMIDGEPVQRIEEQVEIEVAYEEVDIVYGEEDPVYAEIAVTCEEVTDIEKRKATAAELLQEFVRPFHLGKAPLLRAKVVKYGSDKSLLMFDMHHIISDGATVNIISKEFSQLYNGEELKALDVQYKDYSEWMRKKDISNQEAYWIDQLSDEIPVLELPLDYVRPQIQQFSGSSFDVRIHTGTKEMLKDLCAETGTTEYMVLLSSFMVLLNKYSRQEDIIIGSPISGRTHQDTENMVGMFVNTLAMRGKPEGHKSFSSFLAEIREICLKGYENQEYPFEDIVDKISVKRDMSRNPIFDVLFVLQNNEEEKVSVEGLQFGTVETGSTVAKFDLTLTLSSNAEGYVANWEYSNKLFEQENIRRMAEHFSHVLDKILETPDKKISEIEMITEVEKNQILFDFNDTKTAYPKDKTIHELFEAQVRMTPHAEAVVCPNERFTYDQLDRRSNEISGELLRKGVREGELIGIVSEKSVHMIAGILAILKCGCGYVPIDRDYPESRLRFMLEDCDIKTILCGTKNIHHLERVRGQRQVIDIQGQYEEYKESYNGIAHDVAYVIYTSGSTGQPKGVVVEHQNVVRLVKNTNYVDFEGARILQTGALSFDAATFEIWGALLNGGMLCLVEADSVTAGEKLSSTIQNQNINMMWMTSQLFNNLIDMDQQWLAGLRTLLIGGEKLSEKHVNKLLQHRQDIQLINGYGPTENTTFSACLNITKEYNKIPIGKPISNSTAYIMNGNTLSGIGMPGELCVGGDGVARGYLNRDELTQEKFVDNPYAKGERMYRTGDLARWLPDGNIEYLGRMDEQVKIRGYRIELGEIESVIRRQEGVRDVAVITTEDHAGDKYICAYVVSEDQEKEINTAQIRSALKKELPEYMIPSYLVSMDQLPVTTNGKLDRRMLPLPEVTSTQEYVAPRNELEETLVHIFSEVLGLERIGIDDNFFEMGGDSIKAIRIISKVREHGFDLDIRTLVQERDIRNISSKVEKVQFDHLEEYQQPVEGLVQWTPIQHEFIGWELSKPWHFNQAVMIHSSEKLDVDSIHTTLKHLTMHHDALRSVFDDDGTQRIRSVDEPDMYDLAIYNYQDIKNEKALEQIVEEHCNEMQGSVDLKNGPLMKVGLFDTFDGMHIFICIHHLVVDGVSWRILLEDFNTVYTQLINHEEVNLPLKTASYQKWSEGLITYGESYLLRRELPYWKTILDKTESMTSISKSLKLQSLDEVDHRNSEVYNQEFELSMENTNKLIYDCSKAYNTEINDLLLAALSITVSRCFGLQSVAIELESHGRHPIEPQVCVDRTVGWFTNIYPVILECQTDDIGTTIKNTKDMLRNVPNHGLGYGILKFLTENELKEHSGSHVEVSFNYLGDISSSEGGVFNFSKLNSGKMSSDENRINKLITVDGILQDSQLAFTIGYNGSIHDHDAVQFCDCFKLSLNDVITHCSNSNETQYTISDYGNDIEWSDSELEDVLKLFEGDEDN</sequence>
<evidence type="ECO:0000313" key="11">
    <source>
        <dbReference type="Proteomes" id="UP000198972"/>
    </source>
</evidence>
<dbReference type="Pfam" id="PF00550">
    <property type="entry name" value="PP-binding"/>
    <property type="match status" value="2"/>
</dbReference>
<evidence type="ECO:0000256" key="2">
    <source>
        <dbReference type="ARBA" id="ARBA00006432"/>
    </source>
</evidence>
<gene>
    <name evidence="10" type="ORF">SAMN04488542_1472</name>
</gene>
<dbReference type="InterPro" id="IPR045851">
    <property type="entry name" value="AMP-bd_C_sf"/>
</dbReference>
<dbReference type="Pfam" id="PF13193">
    <property type="entry name" value="AMP-binding_C"/>
    <property type="match status" value="2"/>
</dbReference>
<dbReference type="NCBIfam" id="TIGR01720">
    <property type="entry name" value="NRPS-para261"/>
    <property type="match status" value="1"/>
</dbReference>
<evidence type="ECO:0000256" key="1">
    <source>
        <dbReference type="ARBA" id="ARBA00001957"/>
    </source>
</evidence>
<dbReference type="InterPro" id="IPR020845">
    <property type="entry name" value="AMP-binding_CS"/>
</dbReference>
<name>A0A1G7UML9_9BACL</name>
<dbReference type="GO" id="GO:0043041">
    <property type="term" value="P:amino acid activation for nonribosomal peptide biosynthetic process"/>
    <property type="evidence" value="ECO:0007669"/>
    <property type="project" value="TreeGrafter"/>
</dbReference>
<dbReference type="FunFam" id="3.30.300.30:FF:000010">
    <property type="entry name" value="Enterobactin synthetase component F"/>
    <property type="match status" value="2"/>
</dbReference>
<dbReference type="EMBL" id="FNBG01000047">
    <property type="protein sequence ID" value="SDG48491.1"/>
    <property type="molecule type" value="Genomic_DNA"/>
</dbReference>
<dbReference type="Gene3D" id="1.10.1200.10">
    <property type="entry name" value="ACP-like"/>
    <property type="match status" value="2"/>
</dbReference>
<keyword evidence="4" id="KW-0597">Phosphoprotein</keyword>
<accession>A0A1G7UML9</accession>
<dbReference type="Pfam" id="PF00501">
    <property type="entry name" value="AMP-binding"/>
    <property type="match status" value="2"/>
</dbReference>
<dbReference type="OrthoDB" id="9765680at2"/>
<dbReference type="InterPro" id="IPR020806">
    <property type="entry name" value="PKS_PP-bd"/>
</dbReference>
<dbReference type="InterPro" id="IPR006162">
    <property type="entry name" value="Ppantetheine_attach_site"/>
</dbReference>
<keyword evidence="11" id="KW-1185">Reference proteome</keyword>
<dbReference type="PROSITE" id="PS50075">
    <property type="entry name" value="CARRIER"/>
    <property type="match status" value="2"/>
</dbReference>
<dbReference type="InterPro" id="IPR010060">
    <property type="entry name" value="NRPS_synth"/>
</dbReference>
<dbReference type="InterPro" id="IPR010071">
    <property type="entry name" value="AA_adenyl_dom"/>
</dbReference>
<evidence type="ECO:0000256" key="5">
    <source>
        <dbReference type="ARBA" id="ARBA00022598"/>
    </source>
</evidence>
<dbReference type="Gene3D" id="3.30.300.30">
    <property type="match status" value="2"/>
</dbReference>
<dbReference type="CDD" id="cd19531">
    <property type="entry name" value="LCL_NRPS-like"/>
    <property type="match status" value="1"/>
</dbReference>
<dbReference type="GO" id="GO:0016874">
    <property type="term" value="F:ligase activity"/>
    <property type="evidence" value="ECO:0007669"/>
    <property type="project" value="UniProtKB-KW"/>
</dbReference>
<proteinExistence type="inferred from homology"/>
<dbReference type="PROSITE" id="PS00012">
    <property type="entry name" value="PHOSPHOPANTETHEINE"/>
    <property type="match status" value="2"/>
</dbReference>